<comment type="caution">
    <text evidence="4">The sequence shown here is derived from an EMBL/GenBank/DDBJ whole genome shotgun (WGS) entry which is preliminary data.</text>
</comment>
<protein>
    <submittedName>
        <fullName evidence="4">Carbamoyl transferase NodU family protein</fullName>
    </submittedName>
</protein>
<dbReference type="GO" id="GO:0016740">
    <property type="term" value="F:transferase activity"/>
    <property type="evidence" value="ECO:0007669"/>
    <property type="project" value="UniProtKB-KW"/>
</dbReference>
<dbReference type="PANTHER" id="PTHR34847:SF1">
    <property type="entry name" value="NODULATION PROTEIN U"/>
    <property type="match status" value="1"/>
</dbReference>
<evidence type="ECO:0000313" key="5">
    <source>
        <dbReference type="Proteomes" id="UP000230730"/>
    </source>
</evidence>
<dbReference type="AlphaFoldDB" id="A0A2H0VLE9"/>
<dbReference type="Gene3D" id="3.30.420.40">
    <property type="match status" value="1"/>
</dbReference>
<dbReference type="InterPro" id="IPR003696">
    <property type="entry name" value="Carbtransf_dom"/>
</dbReference>
<dbReference type="InterPro" id="IPR038152">
    <property type="entry name" value="Carbam_trans_C_sf"/>
</dbReference>
<keyword evidence="4" id="KW-0808">Transferase</keyword>
<dbReference type="InterPro" id="IPR031730">
    <property type="entry name" value="Carbam_trans_C"/>
</dbReference>
<dbReference type="CDD" id="cd24033">
    <property type="entry name" value="ASKHA_NBD_NodU_CmcH-like_N"/>
    <property type="match status" value="1"/>
</dbReference>
<feature type="domain" description="Carbamoyltransferase" evidence="2">
    <location>
        <begin position="41"/>
        <end position="253"/>
    </location>
</feature>
<accession>A0A2H0VLE9</accession>
<proteinExistence type="inferred from homology"/>
<dbReference type="PANTHER" id="PTHR34847">
    <property type="entry name" value="NODULATION PROTEIN U"/>
    <property type="match status" value="1"/>
</dbReference>
<dbReference type="Gene3D" id="3.90.870.20">
    <property type="entry name" value="Carbamoyltransferase, C-terminal domain"/>
    <property type="match status" value="1"/>
</dbReference>
<dbReference type="Proteomes" id="UP000230730">
    <property type="component" value="Unassembled WGS sequence"/>
</dbReference>
<evidence type="ECO:0000259" key="3">
    <source>
        <dbReference type="Pfam" id="PF16861"/>
    </source>
</evidence>
<evidence type="ECO:0000256" key="1">
    <source>
        <dbReference type="ARBA" id="ARBA00006129"/>
    </source>
</evidence>
<sequence>MCTLIEMGLKYLNLGIDNMDKLYLAKWNNRFGEAGVEILGKKFDPVMTGHHENHIGSSFPSGFEDSLIVCADGGSEDGTSKIYLKKGDKVELLEDLDDTPMTGKFFGTLTQMIIWPTVGRAHNTYPGKTMGLAALGVEDGELSELVRENWREINKLHFNGCDHLLELFSLSKNYDKPWEDERRRNLALVGQNFWVDSFYKKILSYSDLSKNVSLVGGCALNVVLNTKLLESRAFDNVYISPVSGDPGQSLGAILFHNPKVKCEYPYLGRGFGDLDQVPEKLVQDLLDHKIIAWYQGRSEVGARALGHRSFIGLADSLEMRDKLSQKVKKREPYRPVASIVASEFTEKFFDFRPGGSPHMTFSPKVKENTKSLAPAIVHFDGTSRVQTMMESDNPVLHRVLVKIGELTGVPILMNSSFNVMNEPIIDTPEDAFRNFFNSEADVLYINAGNLRSPVR</sequence>
<reference evidence="5" key="1">
    <citation type="submission" date="2017-09" db="EMBL/GenBank/DDBJ databases">
        <title>Depth-based differentiation of microbial function through sediment-hosted aquifers and enrichment of novel symbionts in the deep terrestrial subsurface.</title>
        <authorList>
            <person name="Probst A.J."/>
            <person name="Ladd B."/>
            <person name="Jarett J.K."/>
            <person name="Geller-Mcgrath D.E."/>
            <person name="Sieber C.M.K."/>
            <person name="Emerson J.B."/>
            <person name="Anantharaman K."/>
            <person name="Thomas B.C."/>
            <person name="Malmstrom R."/>
            <person name="Stieglmeier M."/>
            <person name="Klingl A."/>
            <person name="Woyke T."/>
            <person name="Ryan C.M."/>
            <person name="Banfield J.F."/>
        </authorList>
    </citation>
    <scope>NUCLEOTIDE SEQUENCE [LARGE SCALE GENOMIC DNA]</scope>
</reference>
<comment type="similarity">
    <text evidence="1">Belongs to the NodU/CmcH family.</text>
</comment>
<evidence type="ECO:0000313" key="4">
    <source>
        <dbReference type="EMBL" id="PIR99925.1"/>
    </source>
</evidence>
<evidence type="ECO:0000259" key="2">
    <source>
        <dbReference type="Pfam" id="PF02543"/>
    </source>
</evidence>
<dbReference type="EMBL" id="PFAE01000021">
    <property type="protein sequence ID" value="PIR99925.1"/>
    <property type="molecule type" value="Genomic_DNA"/>
</dbReference>
<dbReference type="Pfam" id="PF02543">
    <property type="entry name" value="Carbam_trans_N"/>
    <property type="match status" value="1"/>
</dbReference>
<dbReference type="InterPro" id="IPR051338">
    <property type="entry name" value="NodU/CmcH_Carbamoyltrnsfr"/>
</dbReference>
<feature type="domain" description="Carbamoyltransferase C-terminal" evidence="3">
    <location>
        <begin position="283"/>
        <end position="447"/>
    </location>
</feature>
<name>A0A2H0VLE9_9BACT</name>
<gene>
    <name evidence="4" type="ORF">COT86_01385</name>
</gene>
<dbReference type="Pfam" id="PF16861">
    <property type="entry name" value="Carbam_trans_C"/>
    <property type="match status" value="1"/>
</dbReference>
<organism evidence="4 5">
    <name type="scientific">Candidatus Collierbacteria bacterium CG10_big_fil_rev_8_21_14_0_10_43_36</name>
    <dbReference type="NCBI Taxonomy" id="1974534"/>
    <lineage>
        <taxon>Bacteria</taxon>
        <taxon>Candidatus Collieribacteriota</taxon>
    </lineage>
</organism>